<name>A0A6A5R2N6_AMPQU</name>
<dbReference type="Proteomes" id="UP000800096">
    <property type="component" value="Unassembled WGS sequence"/>
</dbReference>
<accession>A0A6A5R2N6</accession>
<feature type="compositionally biased region" description="Low complexity" evidence="1">
    <location>
        <begin position="274"/>
        <end position="283"/>
    </location>
</feature>
<evidence type="ECO:0000313" key="3">
    <source>
        <dbReference type="Proteomes" id="UP000800096"/>
    </source>
</evidence>
<sequence length="400" mass="44088">MLSSATGITSIAKQRYHYPQSVAQSHDGDTYDLQSLRSLELGESVSVAGRPWRQNHFAARRQGFHITAEQYEATQRSARVEFRPLCQDVMSRYNADMSRSRRAYESDQISPEQYKIQVEFNEKNKRQALKHSADQSGYVILEDEPSIFRAITTPDGYAIYHDLLNTTNPVLWQKLVEQLHNAQTPQSPTPKSRESSFDQARHAVGKMARFVLATPSDPELKTFSTRMKSPEAVTAHGMFLSLMDPKTAGMLTSGAETESRSAMREKERTIAKANIKGKGKAPAVEPKGVDMNNIGTASQSRLTGTTALNNGRSTTAPGTNRQSYASNTVPEPARPHSHGVGTTAVSAETMWPEGDSQGGWRDVSRPVGSRLRGGADKSKSKKSKSAWFNVSMAQAMLLHG</sequence>
<keyword evidence="3" id="KW-1185">Reference proteome</keyword>
<dbReference type="EMBL" id="ML979132">
    <property type="protein sequence ID" value="KAF1921942.1"/>
    <property type="molecule type" value="Genomic_DNA"/>
</dbReference>
<feature type="region of interest" description="Disordered" evidence="1">
    <location>
        <begin position="274"/>
        <end position="384"/>
    </location>
</feature>
<feature type="compositionally biased region" description="Polar residues" evidence="1">
    <location>
        <begin position="293"/>
        <end position="329"/>
    </location>
</feature>
<proteinExistence type="predicted"/>
<dbReference type="OrthoDB" id="3801101at2759"/>
<gene>
    <name evidence="2" type="ORF">BDU57DRAFT_511019</name>
</gene>
<protein>
    <submittedName>
        <fullName evidence="2">Uncharacterized protein</fullName>
    </submittedName>
</protein>
<reference evidence="2" key="1">
    <citation type="journal article" date="2020" name="Stud. Mycol.">
        <title>101 Dothideomycetes genomes: a test case for predicting lifestyles and emergence of pathogens.</title>
        <authorList>
            <person name="Haridas S."/>
            <person name="Albert R."/>
            <person name="Binder M."/>
            <person name="Bloem J."/>
            <person name="Labutti K."/>
            <person name="Salamov A."/>
            <person name="Andreopoulos B."/>
            <person name="Baker S."/>
            <person name="Barry K."/>
            <person name="Bills G."/>
            <person name="Bluhm B."/>
            <person name="Cannon C."/>
            <person name="Castanera R."/>
            <person name="Culley D."/>
            <person name="Daum C."/>
            <person name="Ezra D."/>
            <person name="Gonzalez J."/>
            <person name="Henrissat B."/>
            <person name="Kuo A."/>
            <person name="Liang C."/>
            <person name="Lipzen A."/>
            <person name="Lutzoni F."/>
            <person name="Magnuson J."/>
            <person name="Mondo S."/>
            <person name="Nolan M."/>
            <person name="Ohm R."/>
            <person name="Pangilinan J."/>
            <person name="Park H.-J."/>
            <person name="Ramirez L."/>
            <person name="Alfaro M."/>
            <person name="Sun H."/>
            <person name="Tritt A."/>
            <person name="Yoshinaga Y."/>
            <person name="Zwiers L.-H."/>
            <person name="Turgeon B."/>
            <person name="Goodwin S."/>
            <person name="Spatafora J."/>
            <person name="Crous P."/>
            <person name="Grigoriev I."/>
        </authorList>
    </citation>
    <scope>NUCLEOTIDE SEQUENCE</scope>
    <source>
        <strain evidence="2">HMLAC05119</strain>
    </source>
</reference>
<evidence type="ECO:0000256" key="1">
    <source>
        <dbReference type="SAM" id="MobiDB-lite"/>
    </source>
</evidence>
<evidence type="ECO:0000313" key="2">
    <source>
        <dbReference type="EMBL" id="KAF1921942.1"/>
    </source>
</evidence>
<organism evidence="2 3">
    <name type="scientific">Ampelomyces quisqualis</name>
    <name type="common">Powdery mildew agent</name>
    <dbReference type="NCBI Taxonomy" id="50730"/>
    <lineage>
        <taxon>Eukaryota</taxon>
        <taxon>Fungi</taxon>
        <taxon>Dikarya</taxon>
        <taxon>Ascomycota</taxon>
        <taxon>Pezizomycotina</taxon>
        <taxon>Dothideomycetes</taxon>
        <taxon>Pleosporomycetidae</taxon>
        <taxon>Pleosporales</taxon>
        <taxon>Pleosporineae</taxon>
        <taxon>Phaeosphaeriaceae</taxon>
        <taxon>Ampelomyces</taxon>
    </lineage>
</organism>
<dbReference type="AlphaFoldDB" id="A0A6A5R2N6"/>